<keyword evidence="5" id="KW-1185">Reference proteome</keyword>
<dbReference type="Proteomes" id="UP000515947">
    <property type="component" value="Chromosome"/>
</dbReference>
<protein>
    <submittedName>
        <fullName evidence="4">DUF222 domain-containing protein</fullName>
    </submittedName>
</protein>
<sequence>MTSLTTAPPPSGPLSAGPPPGGPPVGGPPVGGQVVVRFVSSLSGALDRLSGAPLWSMTPEEERTALVELRRQRARLEELELRLLLQADRDEVGAESGAVSTPAWLAHATKTTAAARHRDLHLARKLDERFPVVRAAFAAGWIDAEKAGIVADAVDALTGEFDELPPGTAARAEAHLVEQAKCFDAPRLRQLGKRLFEVVCPEAADAAEGRKLAAEEARARAAARFSVRDNGDGTSEGRFKLPTLHAELLRKALEALTSPRRLGAGRLDPATGRKLPHATLLGQGLIELLENHLCDLPSVNGSPFTLVVTIGYDTLVSGIGVGTLDTGHRISAGEARRLACKAGLIPMVLGGDSVVLDLGREQRLFDRYQKIVINHRYQGCAAENCDRPPAWMEFHHQDPWHQGGATDATKGISFCAPHHHMADHPQTYDQTRLPDGKVRFTRRT</sequence>
<dbReference type="InterPro" id="IPR003870">
    <property type="entry name" value="DUF222"/>
</dbReference>
<organism evidence="4 5">
    <name type="scientific">Nocardioides mesophilus</name>
    <dbReference type="NCBI Taxonomy" id="433659"/>
    <lineage>
        <taxon>Bacteria</taxon>
        <taxon>Bacillati</taxon>
        <taxon>Actinomycetota</taxon>
        <taxon>Actinomycetes</taxon>
        <taxon>Propionibacteriales</taxon>
        <taxon>Nocardioidaceae</taxon>
        <taxon>Nocardioides</taxon>
    </lineage>
</organism>
<keyword evidence="1" id="KW-0175">Coiled coil</keyword>
<evidence type="ECO:0000256" key="1">
    <source>
        <dbReference type="SAM" id="Coils"/>
    </source>
</evidence>
<feature type="region of interest" description="Disordered" evidence="2">
    <location>
        <begin position="1"/>
        <end position="29"/>
    </location>
</feature>
<reference evidence="4 5" key="1">
    <citation type="submission" date="2020-08" db="EMBL/GenBank/DDBJ databases">
        <title>Genome sequence of Nocardioides mesophilus KACC 16243T.</title>
        <authorList>
            <person name="Hyun D.-W."/>
            <person name="Bae J.-W."/>
        </authorList>
    </citation>
    <scope>NUCLEOTIDE SEQUENCE [LARGE SCALE GENOMIC DNA]</scope>
    <source>
        <strain evidence="4 5">KACC 16243</strain>
    </source>
</reference>
<gene>
    <name evidence="4" type="ORF">H9L09_17860</name>
</gene>
<feature type="coiled-coil region" evidence="1">
    <location>
        <begin position="62"/>
        <end position="89"/>
    </location>
</feature>
<name>A0A7G9R9Q2_9ACTN</name>
<feature type="domain" description="HNH nuclease" evidence="3">
    <location>
        <begin position="368"/>
        <end position="420"/>
    </location>
</feature>
<dbReference type="KEGG" id="nmes:H9L09_17860"/>
<dbReference type="CDD" id="cd00085">
    <property type="entry name" value="HNHc"/>
    <property type="match status" value="1"/>
</dbReference>
<proteinExistence type="predicted"/>
<accession>A0A7G9R9Q2</accession>
<evidence type="ECO:0000313" key="4">
    <source>
        <dbReference type="EMBL" id="QNN52327.1"/>
    </source>
</evidence>
<dbReference type="InterPro" id="IPR003615">
    <property type="entry name" value="HNH_nuc"/>
</dbReference>
<dbReference type="AlphaFoldDB" id="A0A7G9R9Q2"/>
<dbReference type="SMART" id="SM00507">
    <property type="entry name" value="HNHc"/>
    <property type="match status" value="1"/>
</dbReference>
<feature type="compositionally biased region" description="Pro residues" evidence="2">
    <location>
        <begin position="7"/>
        <end position="27"/>
    </location>
</feature>
<evidence type="ECO:0000259" key="3">
    <source>
        <dbReference type="SMART" id="SM00507"/>
    </source>
</evidence>
<evidence type="ECO:0000313" key="5">
    <source>
        <dbReference type="Proteomes" id="UP000515947"/>
    </source>
</evidence>
<dbReference type="Pfam" id="PF02720">
    <property type="entry name" value="DUF222"/>
    <property type="match status" value="1"/>
</dbReference>
<dbReference type="RefSeq" id="WP_187578169.1">
    <property type="nucleotide sequence ID" value="NZ_CP060713.1"/>
</dbReference>
<evidence type="ECO:0000256" key="2">
    <source>
        <dbReference type="SAM" id="MobiDB-lite"/>
    </source>
</evidence>
<dbReference type="EMBL" id="CP060713">
    <property type="protein sequence ID" value="QNN52327.1"/>
    <property type="molecule type" value="Genomic_DNA"/>
</dbReference>